<dbReference type="OrthoDB" id="9836523at2759"/>
<dbReference type="GeneID" id="102823040"/>
<feature type="compositionally biased region" description="Polar residues" evidence="1">
    <location>
        <begin position="514"/>
        <end position="523"/>
    </location>
</feature>
<reference evidence="3" key="1">
    <citation type="submission" date="2025-08" db="UniProtKB">
        <authorList>
            <consortium name="RefSeq"/>
        </authorList>
    </citation>
    <scope>IDENTIFICATION</scope>
    <source>
        <tissue evidence="3">Spleen</tissue>
    </source>
</reference>
<evidence type="ECO:0000313" key="2">
    <source>
        <dbReference type="Proteomes" id="UP000504623"/>
    </source>
</evidence>
<protein>
    <submittedName>
        <fullName evidence="3">Uncharacterized protein LOC102823040</fullName>
    </submittedName>
</protein>
<feature type="region of interest" description="Disordered" evidence="1">
    <location>
        <begin position="513"/>
        <end position="537"/>
    </location>
</feature>
<proteinExistence type="predicted"/>
<feature type="compositionally biased region" description="Low complexity" evidence="1">
    <location>
        <begin position="290"/>
        <end position="301"/>
    </location>
</feature>
<feature type="compositionally biased region" description="Polar residues" evidence="1">
    <location>
        <begin position="420"/>
        <end position="433"/>
    </location>
</feature>
<feature type="region of interest" description="Disordered" evidence="1">
    <location>
        <begin position="344"/>
        <end position="433"/>
    </location>
</feature>
<feature type="compositionally biased region" description="Basic and acidic residues" evidence="1">
    <location>
        <begin position="117"/>
        <end position="127"/>
    </location>
</feature>
<keyword evidence="2" id="KW-1185">Reference proteome</keyword>
<dbReference type="Proteomes" id="UP000504623">
    <property type="component" value="Unplaced"/>
</dbReference>
<feature type="region of interest" description="Disordered" evidence="1">
    <location>
        <begin position="106"/>
        <end position="316"/>
    </location>
</feature>
<feature type="compositionally biased region" description="Basic and acidic residues" evidence="1">
    <location>
        <begin position="382"/>
        <end position="396"/>
    </location>
</feature>
<name>A0A9B0TDU9_CHRAS</name>
<dbReference type="AlphaFoldDB" id="A0A9B0TDU9"/>
<dbReference type="RefSeq" id="XP_006839657.1">
    <property type="nucleotide sequence ID" value="XM_006839594.1"/>
</dbReference>
<evidence type="ECO:0000313" key="3">
    <source>
        <dbReference type="RefSeq" id="XP_006839657.1"/>
    </source>
</evidence>
<evidence type="ECO:0000256" key="1">
    <source>
        <dbReference type="SAM" id="MobiDB-lite"/>
    </source>
</evidence>
<gene>
    <name evidence="3" type="primary">LOC102823040</name>
</gene>
<organism evidence="2 3">
    <name type="scientific">Chrysochloris asiatica</name>
    <name type="common">Cape golden mole</name>
    <dbReference type="NCBI Taxonomy" id="185453"/>
    <lineage>
        <taxon>Eukaryota</taxon>
        <taxon>Metazoa</taxon>
        <taxon>Chordata</taxon>
        <taxon>Craniata</taxon>
        <taxon>Vertebrata</taxon>
        <taxon>Euteleostomi</taxon>
        <taxon>Mammalia</taxon>
        <taxon>Eutheria</taxon>
        <taxon>Afrotheria</taxon>
        <taxon>Chrysochloridae</taxon>
        <taxon>Chrysochlorinae</taxon>
        <taxon>Chrysochloris</taxon>
    </lineage>
</organism>
<accession>A0A9B0TDU9</accession>
<sequence length="537" mass="56942">MWEYVLGGAGRSERTLLSLENQMPPLVPPTPGPPVNSSLALKTCPLPWTDLENAAGLLRAHLVPKLSQHRGLLRLWAKPLQFPVPRLSVPDANLGLARLLCASSARPGASWGQGGERGPDEARRGSGEDAGGLGGYVHLVTPNGRRPRRRHGPEAEGRGLAVPLWTRTPPYPYPPLTAVDPNSPPRPLRALADPQPTPTGPSKPAGDPRPSSQDPEDTVDPHLLLLIPTRSGSLPTPPADSSEPQWPPTPHPRSHRTCGGSPFDPSTCAPTIPPRPPGGTLVTPCPPSAPSASPCQAAQTPCRGAGGTGSTSTSSPLRVLGPALGCGQGHAEVSVTAGQGLSVREDKDCQGHRRLGSIYGPRQGPREPASEVQMSSLLGLEMDDRKPKGPPGKETEGLSPSEHGHPSTQGGPSAAWGQPRVQSGTQHGLQTQDWVSEQPLLRCPGRRWNISIDERRRLALLDNLERPGAGTHSCYGEIAQVVCQLVSEDVDRDVLIPHPSRSAKSAKAFHAFLSRNTGSTRAEQSTREVRASKPPRP</sequence>